<dbReference type="InterPro" id="IPR013689">
    <property type="entry name" value="RNA_helicase_ATP-dep_HrpB_C"/>
</dbReference>
<evidence type="ECO:0000259" key="6">
    <source>
        <dbReference type="PROSITE" id="PS51192"/>
    </source>
</evidence>
<evidence type="ECO:0000256" key="4">
    <source>
        <dbReference type="ARBA" id="ARBA00022840"/>
    </source>
</evidence>
<evidence type="ECO:0000313" key="8">
    <source>
        <dbReference type="EMBL" id="QJR80608.1"/>
    </source>
</evidence>
<dbReference type="Pfam" id="PF00271">
    <property type="entry name" value="Helicase_C"/>
    <property type="match status" value="1"/>
</dbReference>
<dbReference type="GO" id="GO:0016787">
    <property type="term" value="F:hydrolase activity"/>
    <property type="evidence" value="ECO:0007669"/>
    <property type="project" value="UniProtKB-KW"/>
</dbReference>
<dbReference type="PROSITE" id="PS51194">
    <property type="entry name" value="HELICASE_CTER"/>
    <property type="match status" value="1"/>
</dbReference>
<dbReference type="InterPro" id="IPR007502">
    <property type="entry name" value="Helicase-assoc_dom"/>
</dbReference>
<reference evidence="9" key="1">
    <citation type="submission" date="2014-12" db="EMBL/GenBank/DDBJ databases">
        <title>Complete genome sequence of a multi-drug resistant Klebsiella pneumoniae.</title>
        <authorList>
            <person name="Hua X."/>
            <person name="Chen Q."/>
            <person name="Li X."/>
            <person name="Feng Y."/>
            <person name="Ruan Z."/>
            <person name="Yu Y."/>
        </authorList>
    </citation>
    <scope>NUCLEOTIDE SEQUENCE [LARGE SCALE GENOMIC DNA]</scope>
    <source>
        <strain evidence="9">5.12</strain>
    </source>
</reference>
<dbReference type="InterPro" id="IPR049614">
    <property type="entry name" value="HrpB_DEXH"/>
</dbReference>
<dbReference type="Gene3D" id="3.40.50.300">
    <property type="entry name" value="P-loop containing nucleotide triphosphate hydrolases"/>
    <property type="match status" value="2"/>
</dbReference>
<feature type="domain" description="Helicase C-terminal" evidence="7">
    <location>
        <begin position="197"/>
        <end position="371"/>
    </location>
</feature>
<dbReference type="GO" id="GO:0003676">
    <property type="term" value="F:nucleic acid binding"/>
    <property type="evidence" value="ECO:0007669"/>
    <property type="project" value="InterPro"/>
</dbReference>
<dbReference type="SUPFAM" id="SSF52540">
    <property type="entry name" value="P-loop containing nucleoside triphosphate hydrolases"/>
    <property type="match status" value="1"/>
</dbReference>
<evidence type="ECO:0000256" key="1">
    <source>
        <dbReference type="ARBA" id="ARBA00022741"/>
    </source>
</evidence>
<dbReference type="NCBIfam" id="TIGR01970">
    <property type="entry name" value="DEAH_box_HrpB"/>
    <property type="match status" value="1"/>
</dbReference>
<dbReference type="AlphaFoldDB" id="A0A6M4MCN7"/>
<evidence type="ECO:0000256" key="5">
    <source>
        <dbReference type="SAM" id="MobiDB-lite"/>
    </source>
</evidence>
<organism evidence="8 9">
    <name type="scientific">Alteromonas pelagimontana</name>
    <dbReference type="NCBI Taxonomy" id="1858656"/>
    <lineage>
        <taxon>Bacteria</taxon>
        <taxon>Pseudomonadati</taxon>
        <taxon>Pseudomonadota</taxon>
        <taxon>Gammaproteobacteria</taxon>
        <taxon>Alteromonadales</taxon>
        <taxon>Alteromonadaceae</taxon>
        <taxon>Alteromonas/Salinimonas group</taxon>
        <taxon>Alteromonas</taxon>
    </lineage>
</organism>
<feature type="region of interest" description="Disordered" evidence="5">
    <location>
        <begin position="812"/>
        <end position="833"/>
    </location>
</feature>
<dbReference type="InterPro" id="IPR014001">
    <property type="entry name" value="Helicase_ATP-bd"/>
</dbReference>
<reference evidence="8 9" key="2">
    <citation type="submission" date="2020-04" db="EMBL/GenBank/DDBJ databases">
        <title>Complete genome sequence of Alteromonas pelagimontana 5.12T.</title>
        <authorList>
            <person name="Sinha R.K."/>
            <person name="Krishnan K.P."/>
            <person name="Kurian J.P."/>
        </authorList>
    </citation>
    <scope>NUCLEOTIDE SEQUENCE [LARGE SCALE GENOMIC DNA]</scope>
    <source>
        <strain evidence="8 9">5.12</strain>
    </source>
</reference>
<evidence type="ECO:0000313" key="9">
    <source>
        <dbReference type="Proteomes" id="UP000219285"/>
    </source>
</evidence>
<keyword evidence="4" id="KW-0067">ATP-binding</keyword>
<dbReference type="SMART" id="SM00487">
    <property type="entry name" value="DEXDc"/>
    <property type="match status" value="1"/>
</dbReference>
<dbReference type="PROSITE" id="PS51192">
    <property type="entry name" value="HELICASE_ATP_BIND_1"/>
    <property type="match status" value="1"/>
</dbReference>
<protein>
    <submittedName>
        <fullName evidence="8">ATP-dependent helicase HrpB</fullName>
    </submittedName>
</protein>
<keyword evidence="1" id="KW-0547">Nucleotide-binding</keyword>
<feature type="domain" description="Helicase ATP-binding" evidence="6">
    <location>
        <begin position="17"/>
        <end position="179"/>
    </location>
</feature>
<dbReference type="CDD" id="cd18791">
    <property type="entry name" value="SF2_C_RHA"/>
    <property type="match status" value="1"/>
</dbReference>
<dbReference type="CDD" id="cd17990">
    <property type="entry name" value="DEXHc_HrpB"/>
    <property type="match status" value="1"/>
</dbReference>
<feature type="compositionally biased region" description="Low complexity" evidence="5">
    <location>
        <begin position="817"/>
        <end position="826"/>
    </location>
</feature>
<dbReference type="GO" id="GO:0004386">
    <property type="term" value="F:helicase activity"/>
    <property type="evidence" value="ECO:0007669"/>
    <property type="project" value="UniProtKB-KW"/>
</dbReference>
<dbReference type="RefSeq" id="WP_075608085.1">
    <property type="nucleotide sequence ID" value="NZ_CP052766.1"/>
</dbReference>
<evidence type="ECO:0000256" key="2">
    <source>
        <dbReference type="ARBA" id="ARBA00022801"/>
    </source>
</evidence>
<dbReference type="OrthoDB" id="9805617at2"/>
<dbReference type="PIRSF" id="PIRSF005496">
    <property type="entry name" value="ATP_hel_hrpB"/>
    <property type="match status" value="1"/>
</dbReference>
<dbReference type="FunFam" id="3.40.50.300:FF:002125">
    <property type="entry name" value="ATP-dependent helicase HrpB"/>
    <property type="match status" value="1"/>
</dbReference>
<dbReference type="GO" id="GO:0005524">
    <property type="term" value="F:ATP binding"/>
    <property type="evidence" value="ECO:0007669"/>
    <property type="project" value="UniProtKB-KW"/>
</dbReference>
<dbReference type="InterPro" id="IPR027417">
    <property type="entry name" value="P-loop_NTPase"/>
</dbReference>
<dbReference type="Pfam" id="PF00270">
    <property type="entry name" value="DEAD"/>
    <property type="match status" value="1"/>
</dbReference>
<proteinExistence type="predicted"/>
<keyword evidence="3 8" id="KW-0347">Helicase</keyword>
<accession>A0A6M4MCN7</accession>
<evidence type="ECO:0000256" key="3">
    <source>
        <dbReference type="ARBA" id="ARBA00022806"/>
    </source>
</evidence>
<dbReference type="SMART" id="SM00847">
    <property type="entry name" value="HA2"/>
    <property type="match status" value="1"/>
</dbReference>
<evidence type="ECO:0000259" key="7">
    <source>
        <dbReference type="PROSITE" id="PS51194"/>
    </source>
</evidence>
<dbReference type="PANTHER" id="PTHR43519">
    <property type="entry name" value="ATP-DEPENDENT RNA HELICASE HRPB"/>
    <property type="match status" value="1"/>
</dbReference>
<dbReference type="Gene3D" id="1.20.120.1080">
    <property type="match status" value="1"/>
</dbReference>
<dbReference type="PANTHER" id="PTHR43519:SF1">
    <property type="entry name" value="ATP-DEPENDENT RNA HELICASE HRPB"/>
    <property type="match status" value="1"/>
</dbReference>
<dbReference type="SMART" id="SM00490">
    <property type="entry name" value="HELICc"/>
    <property type="match status" value="1"/>
</dbReference>
<name>A0A6M4MCN7_9ALTE</name>
<gene>
    <name evidence="8" type="primary">hrpB</name>
    <name evidence="8" type="ORF">CA267_007365</name>
</gene>
<dbReference type="InterPro" id="IPR001650">
    <property type="entry name" value="Helicase_C-like"/>
</dbReference>
<dbReference type="InterPro" id="IPR010225">
    <property type="entry name" value="HrpB"/>
</dbReference>
<dbReference type="InterPro" id="IPR011545">
    <property type="entry name" value="DEAD/DEAH_box_helicase_dom"/>
</dbReference>
<dbReference type="KEGG" id="apel:CA267_007365"/>
<keyword evidence="9" id="KW-1185">Reference proteome</keyword>
<dbReference type="EMBL" id="CP052766">
    <property type="protein sequence ID" value="QJR80608.1"/>
    <property type="molecule type" value="Genomic_DNA"/>
</dbReference>
<keyword evidence="2" id="KW-0378">Hydrolase</keyword>
<dbReference type="Pfam" id="PF08482">
    <property type="entry name" value="HrpB_C"/>
    <property type="match status" value="1"/>
</dbReference>
<dbReference type="Proteomes" id="UP000219285">
    <property type="component" value="Chromosome"/>
</dbReference>
<sequence>MNTSHVKLPAQAIVAPLCGVIDHRNVIVGAPPGAGKSTLLPMALLSHFPAGRIVMLQPRRVVVRSLATFLASQLGEPVGQTVGYRIRGESKISQQTRLEIITEGVLTRMIQQDPELSGVTVIMFDEFHERSLHSDFGLALAIEVQQGIRDDLRLVIMSATLDVTALQMLLPDADVLTSEGRMYPVQEKYAGQGEARTLRDRIVALVRDVIHDQAGDILVFLPGAGIIRAVEQQLVQHANNGEVIVHTLFGAMEKRAQDAALQPDPQGRQKVILATNIAETSLTIEGVTVVIDSGLENVASFHPGSGFTQLSQQLISQASATQRKGRAGRLGPGVCYRLWAQEYQSRLAPHSVPQILREDVSSLLLEALNWGTQLSELALLDQPSPAQLDAAVQQLEAIGALDPQRGITGYGRKLAEYPCHPKIAHMLIHSHHWAVRLERKFLTQAAAVIAALAEELGGNHGSLTISDYIQALDASAVSRLTEQARRYHRLNDPSGPEVHVKALPSEDLALCIALAYPERIAKARSNGQYQLAGGKGAVLPAEKTISAPWLVVLHGQQLGADITMRLLEPIAETVLQSVFADGFRFVEKVTFNAEKKQMEARRVYGFHKILLNSEPVARVPDAVWIKAWRHYLAEVPIAELPVDDEVWQWMNRLSLARALHLPQPQAYDAPPEWPMTKNPFTLLEKDVVDTALAACRTLNDIRKINWTKKLQLSLPWSQQHALETFLPTVFTAPTGNQRHLVYKNDGSVMLSIKMQEMYGFNTSITVGEGRKTVTVELLSPAGRPLQMTSDLGAFWTGSYVAIQKEMKGRYPKHYWPDDPTTASPTTKTKKAMD</sequence>